<sequence>MANILCADNRSLNSALKLKASAKDEAKGYIEGHLIPVLKPGFDGFGTGVSVAASAAPVHPKKGKREAYTPLDGRRACSELALRDTDVDVHGSAKGGLNGCVWVDAGLEPNFGAKADL</sequence>
<dbReference type="HOGENOM" id="CLU_2085781_0_0_1"/>
<dbReference type="EMBL" id="KL198008">
    <property type="protein sequence ID" value="KDQ27239.1"/>
    <property type="molecule type" value="Genomic_DNA"/>
</dbReference>
<organism evidence="1 2">
    <name type="scientific">Pleurotus ostreatus (strain PC15)</name>
    <name type="common">Oyster mushroom</name>
    <dbReference type="NCBI Taxonomy" id="1137138"/>
    <lineage>
        <taxon>Eukaryota</taxon>
        <taxon>Fungi</taxon>
        <taxon>Dikarya</taxon>
        <taxon>Basidiomycota</taxon>
        <taxon>Agaricomycotina</taxon>
        <taxon>Agaricomycetes</taxon>
        <taxon>Agaricomycetidae</taxon>
        <taxon>Agaricales</taxon>
        <taxon>Pleurotineae</taxon>
        <taxon>Pleurotaceae</taxon>
        <taxon>Pleurotus</taxon>
    </lineage>
</organism>
<dbReference type="Proteomes" id="UP000027073">
    <property type="component" value="Unassembled WGS sequence"/>
</dbReference>
<evidence type="ECO:0000313" key="2">
    <source>
        <dbReference type="Proteomes" id="UP000027073"/>
    </source>
</evidence>
<dbReference type="VEuPathDB" id="FungiDB:PLEOSDRAFT_1103939"/>
<accession>A0A067NH87</accession>
<dbReference type="InParanoid" id="A0A067NH87"/>
<dbReference type="AlphaFoldDB" id="A0A067NH87"/>
<name>A0A067NH87_PLEO1</name>
<reference evidence="2" key="1">
    <citation type="journal article" date="2014" name="Proc. Natl. Acad. Sci. U.S.A.">
        <title>Extensive sampling of basidiomycete genomes demonstrates inadequacy of the white-rot/brown-rot paradigm for wood decay fungi.</title>
        <authorList>
            <person name="Riley R."/>
            <person name="Salamov A.A."/>
            <person name="Brown D.W."/>
            <person name="Nagy L.G."/>
            <person name="Floudas D."/>
            <person name="Held B.W."/>
            <person name="Levasseur A."/>
            <person name="Lombard V."/>
            <person name="Morin E."/>
            <person name="Otillar R."/>
            <person name="Lindquist E.A."/>
            <person name="Sun H."/>
            <person name="LaButti K.M."/>
            <person name="Schmutz J."/>
            <person name="Jabbour D."/>
            <person name="Luo H."/>
            <person name="Baker S.E."/>
            <person name="Pisabarro A.G."/>
            <person name="Walton J.D."/>
            <person name="Blanchette R.A."/>
            <person name="Henrissat B."/>
            <person name="Martin F."/>
            <person name="Cullen D."/>
            <person name="Hibbett D.S."/>
            <person name="Grigoriev I.V."/>
        </authorList>
    </citation>
    <scope>NUCLEOTIDE SEQUENCE [LARGE SCALE GENOMIC DNA]</scope>
    <source>
        <strain evidence="2">PC15</strain>
    </source>
</reference>
<gene>
    <name evidence="1" type="ORF">PLEOSDRAFT_1103939</name>
</gene>
<proteinExistence type="predicted"/>
<evidence type="ECO:0000313" key="1">
    <source>
        <dbReference type="EMBL" id="KDQ27239.1"/>
    </source>
</evidence>
<protein>
    <submittedName>
        <fullName evidence="1">Uncharacterized protein</fullName>
    </submittedName>
</protein>